<name>A0A0D8HCJ7_9ACTN</name>
<dbReference type="InterPro" id="IPR016195">
    <property type="entry name" value="Pol/histidinol_Pase-like"/>
</dbReference>
<evidence type="ECO:0000256" key="4">
    <source>
        <dbReference type="ARBA" id="ARBA00022605"/>
    </source>
</evidence>
<dbReference type="InterPro" id="IPR004013">
    <property type="entry name" value="PHP_dom"/>
</dbReference>
<reference evidence="10 11" key="1">
    <citation type="submission" date="2015-01" db="EMBL/GenBank/DDBJ databases">
        <title>Draft genome of the acidophilic iron oxidizer Acidithrix ferrooxidans strain Py-F3.</title>
        <authorList>
            <person name="Poehlein A."/>
            <person name="Eisen S."/>
            <person name="Schloemann M."/>
            <person name="Johnson B.D."/>
            <person name="Daniel R."/>
            <person name="Muehling M."/>
        </authorList>
    </citation>
    <scope>NUCLEOTIDE SEQUENCE [LARGE SCALE GENOMIC DNA]</scope>
    <source>
        <strain evidence="10 11">Py-F3</strain>
    </source>
</reference>
<evidence type="ECO:0000313" key="10">
    <source>
        <dbReference type="EMBL" id="KJF15690.1"/>
    </source>
</evidence>
<dbReference type="CDD" id="cd12110">
    <property type="entry name" value="PHP_HisPPase_Hisj_like"/>
    <property type="match status" value="1"/>
</dbReference>
<evidence type="ECO:0000256" key="5">
    <source>
        <dbReference type="ARBA" id="ARBA00022801"/>
    </source>
</evidence>
<evidence type="ECO:0000256" key="6">
    <source>
        <dbReference type="ARBA" id="ARBA00023102"/>
    </source>
</evidence>
<dbReference type="SUPFAM" id="SSF89550">
    <property type="entry name" value="PHP domain-like"/>
    <property type="match status" value="1"/>
</dbReference>
<dbReference type="EMBL" id="JXYS01000133">
    <property type="protein sequence ID" value="KJF15690.1"/>
    <property type="molecule type" value="Genomic_DNA"/>
</dbReference>
<accession>A0A0D8HCJ7</accession>
<protein>
    <recommendedName>
        <fullName evidence="3 8">Histidinol-phosphatase</fullName>
        <shortName evidence="8">HolPase</shortName>
        <ecNumber evidence="3 8">3.1.3.15</ecNumber>
    </recommendedName>
</protein>
<evidence type="ECO:0000256" key="8">
    <source>
        <dbReference type="RuleBase" id="RU366003"/>
    </source>
</evidence>
<evidence type="ECO:0000259" key="9">
    <source>
        <dbReference type="Pfam" id="PF02811"/>
    </source>
</evidence>
<dbReference type="PANTHER" id="PTHR21039:SF0">
    <property type="entry name" value="HISTIDINOL-PHOSPHATASE"/>
    <property type="match status" value="1"/>
</dbReference>
<keyword evidence="6 8" id="KW-0368">Histidine biosynthesis</keyword>
<evidence type="ECO:0000256" key="7">
    <source>
        <dbReference type="ARBA" id="ARBA00049158"/>
    </source>
</evidence>
<keyword evidence="5 8" id="KW-0378">Hydrolase</keyword>
<evidence type="ECO:0000313" key="11">
    <source>
        <dbReference type="Proteomes" id="UP000032360"/>
    </source>
</evidence>
<evidence type="ECO:0000256" key="2">
    <source>
        <dbReference type="ARBA" id="ARBA00009152"/>
    </source>
</evidence>
<comment type="pathway">
    <text evidence="1 8">Amino-acid biosynthesis; L-histidine biosynthesis; L-histidine from 5-phospho-alpha-D-ribose 1-diphosphate: step 8/9.</text>
</comment>
<organism evidence="10 11">
    <name type="scientific">Acidithrix ferrooxidans</name>
    <dbReference type="NCBI Taxonomy" id="1280514"/>
    <lineage>
        <taxon>Bacteria</taxon>
        <taxon>Bacillati</taxon>
        <taxon>Actinomycetota</taxon>
        <taxon>Acidimicrobiia</taxon>
        <taxon>Acidimicrobiales</taxon>
        <taxon>Acidimicrobiaceae</taxon>
        <taxon>Acidithrix</taxon>
    </lineage>
</organism>
<dbReference type="OrthoDB" id="6637113at2"/>
<dbReference type="InterPro" id="IPR010140">
    <property type="entry name" value="Histidinol_P_phosphatase_HisJ"/>
</dbReference>
<evidence type="ECO:0000256" key="3">
    <source>
        <dbReference type="ARBA" id="ARBA00013085"/>
    </source>
</evidence>
<sequence>MIDYHLHLWPHGQRDIDPTVEYLAQYLEKAQANGVVEIAVTEHLFRFSQTDKVLGDFFKRYPDTPMRTLMQDYWKDHARADLDRYVEVCLAAKAAGLPIVMGLEVDYYEGSMDKVTQLLADYPFDVLLGSIHWVGDWPFDHTTDPFVQGYWAELGVENAWEGYTRALEELAATSVVDVLAHPDLIKVTGMFPNTPNEFYDRIAEAARDCKMVAEVSSAGWRKPVGEAYPSPYLLSKFASNGVEITTASDAHSLGDVSFRFNDVASMVKGAGYDSVTAFSARQKRQISINVN</sequence>
<keyword evidence="4 8" id="KW-0028">Amino-acid biosynthesis</keyword>
<dbReference type="Pfam" id="PF02811">
    <property type="entry name" value="PHP"/>
    <property type="match status" value="1"/>
</dbReference>
<dbReference type="Gene3D" id="3.20.20.140">
    <property type="entry name" value="Metal-dependent hydrolases"/>
    <property type="match status" value="1"/>
</dbReference>
<keyword evidence="11" id="KW-1185">Reference proteome</keyword>
<dbReference type="RefSeq" id="WP_052607101.1">
    <property type="nucleotide sequence ID" value="NZ_JXYS01000133.1"/>
</dbReference>
<dbReference type="AlphaFoldDB" id="A0A0D8HCJ7"/>
<comment type="catalytic activity">
    <reaction evidence="7 8">
        <text>L-histidinol phosphate + H2O = L-histidinol + phosphate</text>
        <dbReference type="Rhea" id="RHEA:14465"/>
        <dbReference type="ChEBI" id="CHEBI:15377"/>
        <dbReference type="ChEBI" id="CHEBI:43474"/>
        <dbReference type="ChEBI" id="CHEBI:57699"/>
        <dbReference type="ChEBI" id="CHEBI:57980"/>
        <dbReference type="EC" id="3.1.3.15"/>
    </reaction>
</comment>
<dbReference type="Proteomes" id="UP000032360">
    <property type="component" value="Unassembled WGS sequence"/>
</dbReference>
<dbReference type="UniPathway" id="UPA00031">
    <property type="reaction ID" value="UER00013"/>
</dbReference>
<dbReference type="GO" id="GO:0004401">
    <property type="term" value="F:histidinol-phosphatase activity"/>
    <property type="evidence" value="ECO:0007669"/>
    <property type="project" value="UniProtKB-UniRule"/>
</dbReference>
<comment type="caution">
    <text evidence="10">The sequence shown here is derived from an EMBL/GenBank/DDBJ whole genome shotgun (WGS) entry which is preliminary data.</text>
</comment>
<evidence type="ECO:0000256" key="1">
    <source>
        <dbReference type="ARBA" id="ARBA00004970"/>
    </source>
</evidence>
<gene>
    <name evidence="10" type="primary">hisK</name>
    <name evidence="10" type="ORF">AXFE_34820</name>
</gene>
<dbReference type="GO" id="GO:0005737">
    <property type="term" value="C:cytoplasm"/>
    <property type="evidence" value="ECO:0007669"/>
    <property type="project" value="TreeGrafter"/>
</dbReference>
<dbReference type="STRING" id="1280514.AXFE_34820"/>
<dbReference type="GO" id="GO:0000105">
    <property type="term" value="P:L-histidine biosynthetic process"/>
    <property type="evidence" value="ECO:0007669"/>
    <property type="project" value="UniProtKB-UniRule"/>
</dbReference>
<dbReference type="EC" id="3.1.3.15" evidence="3 8"/>
<comment type="similarity">
    <text evidence="2 8">Belongs to the PHP hydrolase family. HisK subfamily.</text>
</comment>
<feature type="domain" description="PHP" evidence="9">
    <location>
        <begin position="23"/>
        <end position="212"/>
    </location>
</feature>
<proteinExistence type="inferred from homology"/>
<dbReference type="PANTHER" id="PTHR21039">
    <property type="entry name" value="HISTIDINOL PHOSPHATASE-RELATED"/>
    <property type="match status" value="1"/>
</dbReference>